<proteinExistence type="predicted"/>
<sequence>MKSVYAILTSVVFLGGCGLTPIDSPVNTQGLTGSLDLSLVANDVSEVEPIPASWATYQNEAYGYQFSYPADGILWSTITEGPTSYVISPTTTSRLVQFTDASIEFLLETEVNKLVVEVIDGQRSAHEWLSLHLHEYYYSGNAGQNVISFGGESAIELIGQGFMGSPAKMIVQQRGECIYVIYYLWDSFTFEDVLDTFMLI</sequence>
<reference evidence="2" key="1">
    <citation type="submission" date="2017-09" db="EMBL/GenBank/DDBJ databases">
        <title>Depth-based differentiation of microbial function through sediment-hosted aquifers and enrichment of novel symbionts in the deep terrestrial subsurface.</title>
        <authorList>
            <person name="Probst A.J."/>
            <person name="Ladd B."/>
            <person name="Jarett J.K."/>
            <person name="Geller-Mcgrath D.E."/>
            <person name="Sieber C.M.K."/>
            <person name="Emerson J.B."/>
            <person name="Anantharaman K."/>
            <person name="Thomas B.C."/>
            <person name="Malmstrom R."/>
            <person name="Stieglmeier M."/>
            <person name="Klingl A."/>
            <person name="Woyke T."/>
            <person name="Ryan C.M."/>
            <person name="Banfield J.F."/>
        </authorList>
    </citation>
    <scope>NUCLEOTIDE SEQUENCE [LARGE SCALE GENOMIC DNA]</scope>
</reference>
<evidence type="ECO:0000313" key="1">
    <source>
        <dbReference type="EMBL" id="PJA45978.1"/>
    </source>
</evidence>
<gene>
    <name evidence="1" type="ORF">CO174_01165</name>
</gene>
<accession>A0A2M7XDL2</accession>
<dbReference type="AlphaFoldDB" id="A0A2M7XDL2"/>
<organism evidence="1 2">
    <name type="scientific">Candidatus Uhrbacteria bacterium CG_4_9_14_3_um_filter_50_9</name>
    <dbReference type="NCBI Taxonomy" id="1975035"/>
    <lineage>
        <taxon>Bacteria</taxon>
        <taxon>Candidatus Uhriibacteriota</taxon>
    </lineage>
</organism>
<comment type="caution">
    <text evidence="1">The sequence shown here is derived from an EMBL/GenBank/DDBJ whole genome shotgun (WGS) entry which is preliminary data.</text>
</comment>
<name>A0A2M7XDL2_9BACT</name>
<dbReference type="Proteomes" id="UP000229385">
    <property type="component" value="Unassembled WGS sequence"/>
</dbReference>
<dbReference type="EMBL" id="PFWU01000013">
    <property type="protein sequence ID" value="PJA45978.1"/>
    <property type="molecule type" value="Genomic_DNA"/>
</dbReference>
<protein>
    <submittedName>
        <fullName evidence="1">Uncharacterized protein</fullName>
    </submittedName>
</protein>
<dbReference type="PROSITE" id="PS51257">
    <property type="entry name" value="PROKAR_LIPOPROTEIN"/>
    <property type="match status" value="1"/>
</dbReference>
<evidence type="ECO:0000313" key="2">
    <source>
        <dbReference type="Proteomes" id="UP000229385"/>
    </source>
</evidence>